<dbReference type="GO" id="GO:0000160">
    <property type="term" value="P:phosphorelay signal transduction system"/>
    <property type="evidence" value="ECO:0007669"/>
    <property type="project" value="UniProtKB-KW"/>
</dbReference>
<dbReference type="GO" id="GO:0006355">
    <property type="term" value="P:regulation of DNA-templated transcription"/>
    <property type="evidence" value="ECO:0007669"/>
    <property type="project" value="InterPro"/>
</dbReference>
<dbReference type="SUPFAM" id="SSF52172">
    <property type="entry name" value="CheY-like"/>
    <property type="match status" value="1"/>
</dbReference>
<name>A0A086Y9C7_9RHOB</name>
<dbReference type="GO" id="GO:0043565">
    <property type="term" value="F:sequence-specific DNA binding"/>
    <property type="evidence" value="ECO:0007669"/>
    <property type="project" value="InterPro"/>
</dbReference>
<dbReference type="CDD" id="cd00009">
    <property type="entry name" value="AAA"/>
    <property type="match status" value="1"/>
</dbReference>
<evidence type="ECO:0000256" key="8">
    <source>
        <dbReference type="ARBA" id="ARBA00023012"/>
    </source>
</evidence>
<dbReference type="EMBL" id="JFZB01000001">
    <property type="protein sequence ID" value="KFI30877.1"/>
    <property type="molecule type" value="Genomic_DNA"/>
</dbReference>
<comment type="caution">
    <text evidence="16">The sequence shown here is derived from an EMBL/GenBank/DDBJ whole genome shotgun (WGS) entry which is preliminary data.</text>
</comment>
<keyword evidence="4" id="KW-0479">Metal-binding</keyword>
<dbReference type="InterPro" id="IPR058031">
    <property type="entry name" value="AAA_lid_NorR"/>
</dbReference>
<evidence type="ECO:0000256" key="3">
    <source>
        <dbReference type="ARBA" id="ARBA00015308"/>
    </source>
</evidence>
<dbReference type="InterPro" id="IPR001789">
    <property type="entry name" value="Sig_transdc_resp-reg_receiver"/>
</dbReference>
<comment type="subunit">
    <text evidence="2">Interacts with sigma-54.</text>
</comment>
<keyword evidence="17" id="KW-1185">Reference proteome</keyword>
<evidence type="ECO:0000256" key="13">
    <source>
        <dbReference type="PROSITE-ProRule" id="PRU00169"/>
    </source>
</evidence>
<evidence type="ECO:0000256" key="11">
    <source>
        <dbReference type="ARBA" id="ARBA00023159"/>
    </source>
</evidence>
<dbReference type="SUPFAM" id="SSF46689">
    <property type="entry name" value="Homeodomain-like"/>
    <property type="match status" value="1"/>
</dbReference>
<keyword evidence="12" id="KW-0804">Transcription</keyword>
<dbReference type="Gene3D" id="3.40.50.2300">
    <property type="match status" value="1"/>
</dbReference>
<dbReference type="AlphaFoldDB" id="A0A086Y9C7"/>
<evidence type="ECO:0000256" key="2">
    <source>
        <dbReference type="ARBA" id="ARBA00011135"/>
    </source>
</evidence>
<dbReference type="SMART" id="SM00382">
    <property type="entry name" value="AAA"/>
    <property type="match status" value="1"/>
</dbReference>
<dbReference type="Pfam" id="PF02954">
    <property type="entry name" value="HTH_8"/>
    <property type="match status" value="1"/>
</dbReference>
<evidence type="ECO:0000313" key="17">
    <source>
        <dbReference type="Proteomes" id="UP000028824"/>
    </source>
</evidence>
<keyword evidence="11" id="KW-0010">Activator</keyword>
<comment type="function">
    <text evidence="1">Required for activation of most nif operons, which are directly involved in nitrogen fixation.</text>
</comment>
<protein>
    <recommendedName>
        <fullName evidence="3">Nif-specific regulatory protein</fullName>
    </recommendedName>
</protein>
<dbReference type="InterPro" id="IPR002197">
    <property type="entry name" value="HTH_Fis"/>
</dbReference>
<dbReference type="Gene3D" id="3.40.50.300">
    <property type="entry name" value="P-loop containing nucleotide triphosphate hydrolases"/>
    <property type="match status" value="1"/>
</dbReference>
<dbReference type="Pfam" id="PF00158">
    <property type="entry name" value="Sigma54_activat"/>
    <property type="match status" value="1"/>
</dbReference>
<dbReference type="PROSITE" id="PS50045">
    <property type="entry name" value="SIGMA54_INTERACT_4"/>
    <property type="match status" value="1"/>
</dbReference>
<reference evidence="16 17" key="1">
    <citation type="submission" date="2014-03" db="EMBL/GenBank/DDBJ databases">
        <title>Genome of Paenirhodobacter enshiensis DW2-9.</title>
        <authorList>
            <person name="Wang D."/>
            <person name="Wang G."/>
        </authorList>
    </citation>
    <scope>NUCLEOTIDE SEQUENCE [LARGE SCALE GENOMIC DNA]</scope>
    <source>
        <strain evidence="16 17">DW2-9</strain>
    </source>
</reference>
<dbReference type="OrthoDB" id="9802388at2"/>
<dbReference type="PANTHER" id="PTHR32071:SF117">
    <property type="entry name" value="PTS-DEPENDENT DIHYDROXYACETONE KINASE OPERON REGULATORY PROTEIN-RELATED"/>
    <property type="match status" value="1"/>
</dbReference>
<evidence type="ECO:0000256" key="12">
    <source>
        <dbReference type="ARBA" id="ARBA00023163"/>
    </source>
</evidence>
<keyword evidence="8" id="KW-0902">Two-component regulatory system</keyword>
<sequence>MNRTQPTAASDSAHVLLIDGPDTLREIRLGELRDSGLASCRAETSPEEIGVLQHTDAAVAILDLSASAPGKPAQSDDARRIRAVLTARPETAVVVLMPDDSARRAVAAMRAGAFDVLTAPVADSLLVEAIEAACAAATRRTRATTPLNRPEPTRPVLVRESQLMRQVCDRIDLAAQTDAPVLITGESGTGKELCAQTIHALGPRASGPFVVLDCASIQAERFESELFGHFRGAFSGAVTDRPGLATLADGGTLFLDEICELPAAAQPKLLRFLQSLQVQPVGSIDSHPVDLRVIAASTIPPLEAVADGRLRDELFYRLQVVSIRMPSLRERPEDIVPLATELLRRAARLENRAFRSIAPRAATVLQAQPWPGNVRQLTSVMRAITVLHDGPELKPEMLPDDMHNLVAGNNFKDPSKALAGMTLAEIERRVIKATLERHHGSVPKAARELSVAPSTLYRKIDSWTPED</sequence>
<evidence type="ECO:0000256" key="7">
    <source>
        <dbReference type="ARBA" id="ARBA00022840"/>
    </source>
</evidence>
<dbReference type="Pfam" id="PF25601">
    <property type="entry name" value="AAA_lid_14"/>
    <property type="match status" value="1"/>
</dbReference>
<dbReference type="PROSITE" id="PS50110">
    <property type="entry name" value="RESPONSE_REGULATORY"/>
    <property type="match status" value="1"/>
</dbReference>
<keyword evidence="9" id="KW-0805">Transcription regulation</keyword>
<dbReference type="InterPro" id="IPR027417">
    <property type="entry name" value="P-loop_NTPase"/>
</dbReference>
<dbReference type="PANTHER" id="PTHR32071">
    <property type="entry name" value="TRANSCRIPTIONAL REGULATORY PROTEIN"/>
    <property type="match status" value="1"/>
</dbReference>
<keyword evidence="7" id="KW-0067">ATP-binding</keyword>
<dbReference type="InterPro" id="IPR011006">
    <property type="entry name" value="CheY-like_superfamily"/>
</dbReference>
<dbReference type="InterPro" id="IPR009057">
    <property type="entry name" value="Homeodomain-like_sf"/>
</dbReference>
<dbReference type="eggNOG" id="COG2204">
    <property type="taxonomic scope" value="Bacteria"/>
</dbReference>
<evidence type="ECO:0000259" key="14">
    <source>
        <dbReference type="PROSITE" id="PS50045"/>
    </source>
</evidence>
<dbReference type="Gene3D" id="1.10.10.60">
    <property type="entry name" value="Homeodomain-like"/>
    <property type="match status" value="1"/>
</dbReference>
<keyword evidence="10" id="KW-0238">DNA-binding</keyword>
<accession>A0A086Y9C7</accession>
<keyword evidence="5" id="KW-0677">Repeat</keyword>
<dbReference type="STRING" id="1105367.CG50_04050"/>
<evidence type="ECO:0000256" key="5">
    <source>
        <dbReference type="ARBA" id="ARBA00022737"/>
    </source>
</evidence>
<dbReference type="PROSITE" id="PS00676">
    <property type="entry name" value="SIGMA54_INTERACT_2"/>
    <property type="match status" value="1"/>
</dbReference>
<keyword evidence="6" id="KW-0547">Nucleotide-binding</keyword>
<keyword evidence="13" id="KW-0597">Phosphoprotein</keyword>
<dbReference type="InterPro" id="IPR002078">
    <property type="entry name" value="Sigma_54_int"/>
</dbReference>
<evidence type="ECO:0000259" key="15">
    <source>
        <dbReference type="PROSITE" id="PS50110"/>
    </source>
</evidence>
<feature type="modified residue" description="4-aspartylphosphate" evidence="13">
    <location>
        <position position="63"/>
    </location>
</feature>
<dbReference type="InterPro" id="IPR003593">
    <property type="entry name" value="AAA+_ATPase"/>
</dbReference>
<dbReference type="InterPro" id="IPR025943">
    <property type="entry name" value="Sigma_54_int_dom_ATP-bd_2"/>
</dbReference>
<evidence type="ECO:0000256" key="9">
    <source>
        <dbReference type="ARBA" id="ARBA00023015"/>
    </source>
</evidence>
<evidence type="ECO:0000256" key="10">
    <source>
        <dbReference type="ARBA" id="ARBA00023125"/>
    </source>
</evidence>
<evidence type="ECO:0000256" key="1">
    <source>
        <dbReference type="ARBA" id="ARBA00002167"/>
    </source>
</evidence>
<organism evidence="16 17">
    <name type="scientific">Paenirhodobacter enshiensis</name>
    <dbReference type="NCBI Taxonomy" id="1105367"/>
    <lineage>
        <taxon>Bacteria</taxon>
        <taxon>Pseudomonadati</taxon>
        <taxon>Pseudomonadota</taxon>
        <taxon>Alphaproteobacteria</taxon>
        <taxon>Rhodobacterales</taxon>
        <taxon>Rhodobacter group</taxon>
        <taxon>Paenirhodobacter</taxon>
    </lineage>
</organism>
<dbReference type="Gene3D" id="1.10.8.60">
    <property type="match status" value="1"/>
</dbReference>
<evidence type="ECO:0000256" key="6">
    <source>
        <dbReference type="ARBA" id="ARBA00022741"/>
    </source>
</evidence>
<proteinExistence type="predicted"/>
<evidence type="ECO:0000313" key="16">
    <source>
        <dbReference type="EMBL" id="KFI30877.1"/>
    </source>
</evidence>
<dbReference type="RefSeq" id="WP_036634360.1">
    <property type="nucleotide sequence ID" value="NZ_JFZB01000001.1"/>
</dbReference>
<dbReference type="Proteomes" id="UP000028824">
    <property type="component" value="Unassembled WGS sequence"/>
</dbReference>
<feature type="domain" description="Response regulatory" evidence="15">
    <location>
        <begin position="14"/>
        <end position="134"/>
    </location>
</feature>
<dbReference type="GO" id="GO:0005524">
    <property type="term" value="F:ATP binding"/>
    <property type="evidence" value="ECO:0007669"/>
    <property type="project" value="UniProtKB-KW"/>
</dbReference>
<dbReference type="GO" id="GO:0046872">
    <property type="term" value="F:metal ion binding"/>
    <property type="evidence" value="ECO:0007669"/>
    <property type="project" value="UniProtKB-KW"/>
</dbReference>
<dbReference type="FunFam" id="3.40.50.300:FF:000006">
    <property type="entry name" value="DNA-binding transcriptional regulator NtrC"/>
    <property type="match status" value="1"/>
</dbReference>
<dbReference type="SUPFAM" id="SSF52540">
    <property type="entry name" value="P-loop containing nucleoside triphosphate hydrolases"/>
    <property type="match status" value="1"/>
</dbReference>
<gene>
    <name evidence="16" type="ORF">CG50_04050</name>
</gene>
<feature type="domain" description="Sigma-54 factor interaction" evidence="14">
    <location>
        <begin position="157"/>
        <end position="386"/>
    </location>
</feature>
<evidence type="ECO:0000256" key="4">
    <source>
        <dbReference type="ARBA" id="ARBA00022723"/>
    </source>
</evidence>